<feature type="transmembrane region" description="Helical" evidence="1">
    <location>
        <begin position="48"/>
        <end position="73"/>
    </location>
</feature>
<accession>A0A1T4JW34</accession>
<dbReference type="Proteomes" id="UP000190637">
    <property type="component" value="Unassembled WGS sequence"/>
</dbReference>
<keyword evidence="1" id="KW-0472">Membrane</keyword>
<organism evidence="2 3">
    <name type="scientific">Marinactinospora thermotolerans DSM 45154</name>
    <dbReference type="NCBI Taxonomy" id="1122192"/>
    <lineage>
        <taxon>Bacteria</taxon>
        <taxon>Bacillati</taxon>
        <taxon>Actinomycetota</taxon>
        <taxon>Actinomycetes</taxon>
        <taxon>Streptosporangiales</taxon>
        <taxon>Nocardiopsidaceae</taxon>
        <taxon>Marinactinospora</taxon>
    </lineage>
</organism>
<feature type="transmembrane region" description="Helical" evidence="1">
    <location>
        <begin position="80"/>
        <end position="98"/>
    </location>
</feature>
<keyword evidence="1" id="KW-0812">Transmembrane</keyword>
<keyword evidence="3" id="KW-1185">Reference proteome</keyword>
<evidence type="ECO:0000256" key="1">
    <source>
        <dbReference type="SAM" id="Phobius"/>
    </source>
</evidence>
<feature type="transmembrane region" description="Helical" evidence="1">
    <location>
        <begin position="20"/>
        <end position="42"/>
    </location>
</feature>
<reference evidence="2 3" key="1">
    <citation type="submission" date="2017-02" db="EMBL/GenBank/DDBJ databases">
        <authorList>
            <person name="Peterson S.W."/>
        </authorList>
    </citation>
    <scope>NUCLEOTIDE SEQUENCE [LARGE SCALE GENOMIC DNA]</scope>
    <source>
        <strain evidence="2 3">DSM 45154</strain>
    </source>
</reference>
<evidence type="ECO:0000313" key="3">
    <source>
        <dbReference type="Proteomes" id="UP000190637"/>
    </source>
</evidence>
<dbReference type="RefSeq" id="WP_144290633.1">
    <property type="nucleotide sequence ID" value="NZ_FUWS01000001.1"/>
</dbReference>
<dbReference type="STRING" id="1122192.SAMN02745673_00006"/>
<gene>
    <name evidence="2" type="ORF">SAMN02745673_00006</name>
</gene>
<protein>
    <submittedName>
        <fullName evidence="2">Uncharacterized protein</fullName>
    </submittedName>
</protein>
<evidence type="ECO:0000313" key="2">
    <source>
        <dbReference type="EMBL" id="SJZ34344.1"/>
    </source>
</evidence>
<dbReference type="AlphaFoldDB" id="A0A1T4JW34"/>
<keyword evidence="1" id="KW-1133">Transmembrane helix</keyword>
<name>A0A1T4JW34_9ACTN</name>
<dbReference type="EMBL" id="FUWS01000001">
    <property type="protein sequence ID" value="SJZ34344.1"/>
    <property type="molecule type" value="Genomic_DNA"/>
</dbReference>
<feature type="transmembrane region" description="Helical" evidence="1">
    <location>
        <begin position="118"/>
        <end position="138"/>
    </location>
</feature>
<proteinExistence type="predicted"/>
<sequence length="186" mass="19382">MGTRQRATPTVTGALAYAEVALPGALIGVAAGAFGAGTAALAGLPLPLILTITAGLGVPLALAGGCYCVLLALGRLRIGAVAPAALYWAVAFPAARLVEEAAMAWYLGQATLLREPLWSFLLFQAMLSVGYAIGFLWLHERLAPRWLLATSGHNPVAGDLAGRYLRHLEVISRRRTPAATGRRGNG</sequence>
<dbReference type="OrthoDB" id="3691511at2"/>